<protein>
    <submittedName>
        <fullName evidence="2">Uncharacterized protein</fullName>
    </submittedName>
</protein>
<dbReference type="EMBL" id="JADOUF010000001">
    <property type="protein sequence ID" value="MBG6135543.1"/>
    <property type="molecule type" value="Genomic_DNA"/>
</dbReference>
<reference evidence="2" key="1">
    <citation type="submission" date="2020-11" db="EMBL/GenBank/DDBJ databases">
        <title>Sequencing the genomes of 1000 actinobacteria strains.</title>
        <authorList>
            <person name="Klenk H.-P."/>
        </authorList>
    </citation>
    <scope>NUCLEOTIDE SEQUENCE</scope>
    <source>
        <strain evidence="2">DSM 45356</strain>
    </source>
</reference>
<keyword evidence="1" id="KW-0472">Membrane</keyword>
<feature type="transmembrane region" description="Helical" evidence="1">
    <location>
        <begin position="54"/>
        <end position="80"/>
    </location>
</feature>
<evidence type="ECO:0000313" key="2">
    <source>
        <dbReference type="EMBL" id="MBG6135543.1"/>
    </source>
</evidence>
<name>A0A8J7G8A2_9ACTN</name>
<dbReference type="RefSeq" id="WP_197002638.1">
    <property type="nucleotide sequence ID" value="NZ_BONS01000002.1"/>
</dbReference>
<sequence length="135" mass="14067">MRNENFYSLAAQVLPALLIAVILEIRGALGTIAVGARRDRHTALHRSWTRSAGYLVLAYVAVAVCFVLGEASALLVVFVGPGGWLVRVAAPVVALALLLLTVAAIAVPAVGLGVQTGVLIRADRDQPADESVSVD</sequence>
<comment type="caution">
    <text evidence="2">The sequence shown here is derived from an EMBL/GenBank/DDBJ whole genome shotgun (WGS) entry which is preliminary data.</text>
</comment>
<keyword evidence="3" id="KW-1185">Reference proteome</keyword>
<feature type="transmembrane region" description="Helical" evidence="1">
    <location>
        <begin position="6"/>
        <end position="34"/>
    </location>
</feature>
<keyword evidence="1" id="KW-1133">Transmembrane helix</keyword>
<keyword evidence="1" id="KW-0812">Transmembrane</keyword>
<gene>
    <name evidence="2" type="ORF">IW245_001737</name>
</gene>
<evidence type="ECO:0000256" key="1">
    <source>
        <dbReference type="SAM" id="Phobius"/>
    </source>
</evidence>
<dbReference type="AlphaFoldDB" id="A0A8J7G8A2"/>
<proteinExistence type="predicted"/>
<evidence type="ECO:0000313" key="3">
    <source>
        <dbReference type="Proteomes" id="UP000622552"/>
    </source>
</evidence>
<feature type="transmembrane region" description="Helical" evidence="1">
    <location>
        <begin position="92"/>
        <end position="114"/>
    </location>
</feature>
<accession>A0A8J7G8A2</accession>
<dbReference type="Proteomes" id="UP000622552">
    <property type="component" value="Unassembled WGS sequence"/>
</dbReference>
<organism evidence="2 3">
    <name type="scientific">Longispora fulva</name>
    <dbReference type="NCBI Taxonomy" id="619741"/>
    <lineage>
        <taxon>Bacteria</taxon>
        <taxon>Bacillati</taxon>
        <taxon>Actinomycetota</taxon>
        <taxon>Actinomycetes</taxon>
        <taxon>Micromonosporales</taxon>
        <taxon>Micromonosporaceae</taxon>
        <taxon>Longispora</taxon>
    </lineage>
</organism>